<dbReference type="AlphaFoldDB" id="A0AAN9BN12"/>
<dbReference type="GO" id="GO:0005179">
    <property type="term" value="F:hormone activity"/>
    <property type="evidence" value="ECO:0007669"/>
    <property type="project" value="UniProtKB-KW"/>
</dbReference>
<reference evidence="2 3" key="1">
    <citation type="submission" date="2024-02" db="EMBL/GenBank/DDBJ databases">
        <title>Chromosome-scale genome assembly of the rough periwinkle Littorina saxatilis.</title>
        <authorList>
            <person name="De Jode A."/>
            <person name="Faria R."/>
            <person name="Formenti G."/>
            <person name="Sims Y."/>
            <person name="Smith T.P."/>
            <person name="Tracey A."/>
            <person name="Wood J.M.D."/>
            <person name="Zagrodzka Z.B."/>
            <person name="Johannesson K."/>
            <person name="Butlin R.K."/>
            <person name="Leder E.H."/>
        </authorList>
    </citation>
    <scope>NUCLEOTIDE SEQUENCE [LARGE SCALE GENOMIC DNA]</scope>
    <source>
        <strain evidence="2">Snail1</strain>
        <tissue evidence="2">Muscle</tissue>
    </source>
</reference>
<evidence type="ECO:0000313" key="2">
    <source>
        <dbReference type="EMBL" id="KAK7108178.1"/>
    </source>
</evidence>
<sequence length="192" mass="21408">MGVVRALIERLAMTEVTSVVVAVLCMLGQVAGMPRHGRQCGVDAVPHREGICGDALIRARNNLCFLLYHDYPEHFPEHLRPNKRSVHDVYTYPMDAFVKMDYLGHENNEVEDEREKSGFDGAVAPTEESKLYMSMLPGMKSTLPRPLPSAATRGGAIAAKRAYDELPHVQKRGVVCDCCFNKCRPSVLARYC</sequence>
<dbReference type="SMART" id="SM00078">
    <property type="entry name" value="IlGF"/>
    <property type="match status" value="1"/>
</dbReference>
<dbReference type="Gene3D" id="1.10.100.10">
    <property type="entry name" value="Insulin-like"/>
    <property type="match status" value="1"/>
</dbReference>
<gene>
    <name evidence="2" type="ORF">V1264_015962</name>
</gene>
<dbReference type="Proteomes" id="UP001374579">
    <property type="component" value="Unassembled WGS sequence"/>
</dbReference>
<dbReference type="InterPro" id="IPR036438">
    <property type="entry name" value="Insulin-like_sf"/>
</dbReference>
<dbReference type="SUPFAM" id="SSF56994">
    <property type="entry name" value="Insulin-like"/>
    <property type="match status" value="1"/>
</dbReference>
<dbReference type="InterPro" id="IPR016179">
    <property type="entry name" value="Insulin-like"/>
</dbReference>
<proteinExistence type="predicted"/>
<protein>
    <recommendedName>
        <fullName evidence="1">Insulin-like domain-containing protein</fullName>
    </recommendedName>
</protein>
<evidence type="ECO:0000313" key="3">
    <source>
        <dbReference type="Proteomes" id="UP001374579"/>
    </source>
</evidence>
<feature type="domain" description="Insulin-like" evidence="1">
    <location>
        <begin position="49"/>
        <end position="192"/>
    </location>
</feature>
<dbReference type="EMBL" id="JBAMIC010000004">
    <property type="protein sequence ID" value="KAK7108178.1"/>
    <property type="molecule type" value="Genomic_DNA"/>
</dbReference>
<accession>A0AAN9BN12</accession>
<dbReference type="Pfam" id="PF00049">
    <property type="entry name" value="Insulin"/>
    <property type="match status" value="1"/>
</dbReference>
<evidence type="ECO:0000259" key="1">
    <source>
        <dbReference type="SMART" id="SM00078"/>
    </source>
</evidence>
<dbReference type="GO" id="GO:0005576">
    <property type="term" value="C:extracellular region"/>
    <property type="evidence" value="ECO:0007669"/>
    <property type="project" value="InterPro"/>
</dbReference>
<keyword evidence="3" id="KW-1185">Reference proteome</keyword>
<name>A0AAN9BN12_9CAEN</name>
<organism evidence="2 3">
    <name type="scientific">Littorina saxatilis</name>
    <dbReference type="NCBI Taxonomy" id="31220"/>
    <lineage>
        <taxon>Eukaryota</taxon>
        <taxon>Metazoa</taxon>
        <taxon>Spiralia</taxon>
        <taxon>Lophotrochozoa</taxon>
        <taxon>Mollusca</taxon>
        <taxon>Gastropoda</taxon>
        <taxon>Caenogastropoda</taxon>
        <taxon>Littorinimorpha</taxon>
        <taxon>Littorinoidea</taxon>
        <taxon>Littorinidae</taxon>
        <taxon>Littorina</taxon>
    </lineage>
</organism>
<comment type="caution">
    <text evidence="2">The sequence shown here is derived from an EMBL/GenBank/DDBJ whole genome shotgun (WGS) entry which is preliminary data.</text>
</comment>
<dbReference type="PIRSF" id="PIRSF018431">
    <property type="entry name" value="Molluscan_insulin_rel_peptide"/>
    <property type="match status" value="1"/>
</dbReference>